<dbReference type="EC" id="2.1.1.-" evidence="5"/>
<dbReference type="InterPro" id="IPR007848">
    <property type="entry name" value="Small_mtfrase_dom"/>
</dbReference>
<keyword evidence="5" id="KW-0687">Ribonucleoprotein</keyword>
<dbReference type="InterPro" id="IPR002052">
    <property type="entry name" value="DNA_methylase_N6_adenine_CS"/>
</dbReference>
<keyword evidence="5" id="KW-0689">Ribosomal protein</keyword>
<organism evidence="5 6">
    <name type="scientific">Micavibrio aeruginosavorus (strain ARL-13)</name>
    <dbReference type="NCBI Taxonomy" id="856793"/>
    <lineage>
        <taxon>Bacteria</taxon>
        <taxon>Pseudomonadati</taxon>
        <taxon>Bdellovibrionota</taxon>
        <taxon>Bdellovibrionia</taxon>
        <taxon>Bdellovibrionales</taxon>
        <taxon>Pseudobdellovibrionaceae</taxon>
        <taxon>Micavibrio</taxon>
    </lineage>
</organism>
<dbReference type="GO" id="GO:0036009">
    <property type="term" value="F:protein-glutamine N-methyltransferase activity"/>
    <property type="evidence" value="ECO:0007669"/>
    <property type="project" value="InterPro"/>
</dbReference>
<dbReference type="CDD" id="cd02440">
    <property type="entry name" value="AdoMet_MTases"/>
    <property type="match status" value="1"/>
</dbReference>
<dbReference type="STRING" id="856793.MICA_2050"/>
<evidence type="ECO:0000313" key="5">
    <source>
        <dbReference type="EMBL" id="AEP10358.1"/>
    </source>
</evidence>
<gene>
    <name evidence="5" type="primary">prmB</name>
    <name evidence="5" type="ordered locus">MICA_2050</name>
</gene>
<dbReference type="KEGG" id="mai:MICA_2050"/>
<dbReference type="PANTHER" id="PTHR47806:SF1">
    <property type="entry name" value="RIBOSOMAL PROTEIN UL3 GLUTAMINE METHYLTRANSFERASE"/>
    <property type="match status" value="1"/>
</dbReference>
<name>G2KPZ0_MICAA</name>
<dbReference type="GO" id="GO:0005840">
    <property type="term" value="C:ribosome"/>
    <property type="evidence" value="ECO:0007669"/>
    <property type="project" value="UniProtKB-KW"/>
</dbReference>
<keyword evidence="3" id="KW-0949">S-adenosyl-L-methionine</keyword>
<dbReference type="RefSeq" id="WP_014103581.1">
    <property type="nucleotide sequence ID" value="NC_016026.1"/>
</dbReference>
<sequence>MPQPSSTALDDLLTVRDFIRYGVSRMIEANVVFGHGTTNAYDEAVFMVLEGLHLPVDQLEPYLDARLIGAEREKMISLINARITTRKPASYLLNRAYIQGIPFYVDERVIVPRSYIGEILCAEDGFIGISDPWEITSVLDLCTGSGCLAILAAHLFPNATVDAVDLSKDALAVAELNVKTLELGDRVNLYQGDLFAPLKGKTYDLIITNPPYVDPDEMAVLPPEYRAEPSMALDGGGDGMDIVRRILAEAPDYLSDDGGLLCEIGTGRHIIDDEYANLPFLWLDTEDSQGEVFWITRDEMLEA</sequence>
<dbReference type="InterPro" id="IPR029063">
    <property type="entry name" value="SAM-dependent_MTases_sf"/>
</dbReference>
<feature type="domain" description="Methyltransferase small" evidence="4">
    <location>
        <begin position="137"/>
        <end position="216"/>
    </location>
</feature>
<dbReference type="HAMAP" id="MF_02125">
    <property type="entry name" value="L3_methyltr_PrmB"/>
    <property type="match status" value="1"/>
</dbReference>
<dbReference type="AlphaFoldDB" id="G2KPZ0"/>
<dbReference type="PIRSF" id="PIRSF037167">
    <property type="entry name" value="Mtase_YfcB_prd"/>
    <property type="match status" value="1"/>
</dbReference>
<dbReference type="HOGENOM" id="CLU_018398_5_1_5"/>
<keyword evidence="2 5" id="KW-0808">Transferase</keyword>
<reference evidence="5 6" key="1">
    <citation type="journal article" date="2011" name="BMC Genomics">
        <title>Genomic insights into an obligate epibiotic bacterial predator: Micavibrio aeruginosavorus ARL-13.</title>
        <authorList>
            <person name="Wang Z."/>
            <person name="Kadouri D."/>
            <person name="Wu M."/>
        </authorList>
    </citation>
    <scope>NUCLEOTIDE SEQUENCE [LARGE SCALE GENOMIC DNA]</scope>
    <source>
        <strain evidence="5 6">ARL-13</strain>
    </source>
</reference>
<evidence type="ECO:0000256" key="1">
    <source>
        <dbReference type="ARBA" id="ARBA00022603"/>
    </source>
</evidence>
<dbReference type="GO" id="GO:0032259">
    <property type="term" value="P:methylation"/>
    <property type="evidence" value="ECO:0007669"/>
    <property type="project" value="UniProtKB-KW"/>
</dbReference>
<dbReference type="OrthoDB" id="9800643at2"/>
<evidence type="ECO:0000313" key="6">
    <source>
        <dbReference type="Proteomes" id="UP000009286"/>
    </source>
</evidence>
<accession>G2KPZ0</accession>
<dbReference type="PROSITE" id="PS00092">
    <property type="entry name" value="N6_MTASE"/>
    <property type="match status" value="1"/>
</dbReference>
<dbReference type="Proteomes" id="UP000009286">
    <property type="component" value="Chromosome"/>
</dbReference>
<dbReference type="NCBIfam" id="TIGR03533">
    <property type="entry name" value="L3_gln_methyl"/>
    <property type="match status" value="1"/>
</dbReference>
<evidence type="ECO:0000256" key="2">
    <source>
        <dbReference type="ARBA" id="ARBA00022679"/>
    </source>
</evidence>
<evidence type="ECO:0000256" key="3">
    <source>
        <dbReference type="ARBA" id="ARBA00022691"/>
    </source>
</evidence>
<dbReference type="eggNOG" id="COG2890">
    <property type="taxonomic scope" value="Bacteria"/>
</dbReference>
<dbReference type="Gene3D" id="3.40.50.150">
    <property type="entry name" value="Vaccinia Virus protein VP39"/>
    <property type="match status" value="1"/>
</dbReference>
<dbReference type="GO" id="GO:0005829">
    <property type="term" value="C:cytosol"/>
    <property type="evidence" value="ECO:0007669"/>
    <property type="project" value="TreeGrafter"/>
</dbReference>
<protein>
    <submittedName>
        <fullName evidence="5">Protein-(Glutamine-N5) methyltransferase, ribosomal protein L3-specific</fullName>
        <ecNumber evidence="5">2.1.1.-</ecNumber>
    </submittedName>
</protein>
<dbReference type="InterPro" id="IPR017127">
    <property type="entry name" value="Ribosome_uL3_MTase"/>
</dbReference>
<dbReference type="EMBL" id="CP002382">
    <property type="protein sequence ID" value="AEP10358.1"/>
    <property type="molecule type" value="Genomic_DNA"/>
</dbReference>
<dbReference type="SUPFAM" id="SSF53335">
    <property type="entry name" value="S-adenosyl-L-methionine-dependent methyltransferases"/>
    <property type="match status" value="1"/>
</dbReference>
<evidence type="ECO:0000259" key="4">
    <source>
        <dbReference type="Pfam" id="PF05175"/>
    </source>
</evidence>
<dbReference type="GO" id="GO:0003676">
    <property type="term" value="F:nucleic acid binding"/>
    <property type="evidence" value="ECO:0007669"/>
    <property type="project" value="InterPro"/>
</dbReference>
<dbReference type="PANTHER" id="PTHR47806">
    <property type="entry name" value="50S RIBOSOMAL PROTEIN L3 GLUTAMINE METHYLTRANSFERASE"/>
    <property type="match status" value="1"/>
</dbReference>
<keyword evidence="1 5" id="KW-0489">Methyltransferase</keyword>
<dbReference type="Pfam" id="PF05175">
    <property type="entry name" value="MTS"/>
    <property type="match status" value="1"/>
</dbReference>
<proteinExistence type="inferred from homology"/>
<dbReference type="InterPro" id="IPR004556">
    <property type="entry name" value="HemK-like"/>
</dbReference>
<dbReference type="NCBIfam" id="TIGR00536">
    <property type="entry name" value="hemK_fam"/>
    <property type="match status" value="1"/>
</dbReference>
<keyword evidence="6" id="KW-1185">Reference proteome</keyword>